<dbReference type="Proteomes" id="UP001438953">
    <property type="component" value="Unassembled WGS sequence"/>
</dbReference>
<evidence type="ECO:0000313" key="3">
    <source>
        <dbReference type="Proteomes" id="UP001438953"/>
    </source>
</evidence>
<reference evidence="2 3" key="2">
    <citation type="submission" date="2024-06" db="EMBL/GenBank/DDBJ databases">
        <title>Thioclava kandeliae sp. nov. from a rhizosphere soil sample of Kandelia candel in a mangrove.</title>
        <authorList>
            <person name="Mu T."/>
        </authorList>
    </citation>
    <scope>NUCLEOTIDE SEQUENCE [LARGE SCALE GENOMIC DNA]</scope>
    <source>
        <strain evidence="2 3">CPCC 100088</strain>
    </source>
</reference>
<dbReference type="InterPro" id="IPR010982">
    <property type="entry name" value="Lambda_DNA-bd_dom_sf"/>
</dbReference>
<evidence type="ECO:0000256" key="1">
    <source>
        <dbReference type="SAM" id="MobiDB-lite"/>
    </source>
</evidence>
<reference evidence="2 3" key="1">
    <citation type="submission" date="2024-01" db="EMBL/GenBank/DDBJ databases">
        <authorList>
            <person name="Deng Y."/>
            <person name="Su J."/>
        </authorList>
    </citation>
    <scope>NUCLEOTIDE SEQUENCE [LARGE SCALE GENOMIC DNA]</scope>
    <source>
        <strain evidence="2 3">CPCC 100088</strain>
    </source>
</reference>
<dbReference type="SUPFAM" id="SSF47413">
    <property type="entry name" value="lambda repressor-like DNA-binding domains"/>
    <property type="match status" value="1"/>
</dbReference>
<feature type="region of interest" description="Disordered" evidence="1">
    <location>
        <begin position="84"/>
        <end position="104"/>
    </location>
</feature>
<evidence type="ECO:0008006" key="4">
    <source>
        <dbReference type="Google" id="ProtNLM"/>
    </source>
</evidence>
<name>A0ABV1SFU1_9RHOB</name>
<evidence type="ECO:0000313" key="2">
    <source>
        <dbReference type="EMBL" id="MER5171777.1"/>
    </source>
</evidence>
<gene>
    <name evidence="2" type="ORF">VSX56_08300</name>
</gene>
<proteinExistence type="predicted"/>
<keyword evidence="3" id="KW-1185">Reference proteome</keyword>
<sequence length="104" mass="11279">MRIGISMRQASLKAGKSPGYLHSVLKDGNDPTVSSLTEICQTNGLNFPYIVFGVHIDDDVEELLRLSHRHPALRNALLTLLRSGQPDAASGGTETPRTARQVKA</sequence>
<dbReference type="EMBL" id="JAYWLC010000005">
    <property type="protein sequence ID" value="MER5171777.1"/>
    <property type="molecule type" value="Genomic_DNA"/>
</dbReference>
<dbReference type="RefSeq" id="WP_339114236.1">
    <property type="nucleotide sequence ID" value="NZ_JAYWLC010000005.1"/>
</dbReference>
<accession>A0ABV1SFU1</accession>
<protein>
    <recommendedName>
        <fullName evidence="4">XRE family transcriptional regulator</fullName>
    </recommendedName>
</protein>
<organism evidence="2 3">
    <name type="scientific">Thioclava kandeliae</name>
    <dbReference type="NCBI Taxonomy" id="3070818"/>
    <lineage>
        <taxon>Bacteria</taxon>
        <taxon>Pseudomonadati</taxon>
        <taxon>Pseudomonadota</taxon>
        <taxon>Alphaproteobacteria</taxon>
        <taxon>Rhodobacterales</taxon>
        <taxon>Paracoccaceae</taxon>
        <taxon>Thioclava</taxon>
    </lineage>
</organism>
<comment type="caution">
    <text evidence="2">The sequence shown here is derived from an EMBL/GenBank/DDBJ whole genome shotgun (WGS) entry which is preliminary data.</text>
</comment>